<keyword evidence="1" id="KW-0833">Ubl conjugation pathway</keyword>
<dbReference type="GO" id="GO:0031146">
    <property type="term" value="P:SCF-dependent proteasomal ubiquitin-dependent protein catabolic process"/>
    <property type="evidence" value="ECO:0007669"/>
    <property type="project" value="TreeGrafter"/>
</dbReference>
<dbReference type="GO" id="GO:0019005">
    <property type="term" value="C:SCF ubiquitin ligase complex"/>
    <property type="evidence" value="ECO:0007669"/>
    <property type="project" value="TreeGrafter"/>
</dbReference>
<proteinExistence type="predicted"/>
<dbReference type="SUPFAM" id="SSF81383">
    <property type="entry name" value="F-box domain"/>
    <property type="match status" value="1"/>
</dbReference>
<sequence length="591" mass="67491">MSLSKETSTVTIDNIPVEIISKIFSYLKTRHRKVASLVCSKWRNATRCPSFYRTLRLHKGLYLDEPPLSLFQNSYHPFSVIIFDDIDEFTQDISEFWKVVAESVRELHFRSCEGLDQFELCTLLSHLKYVNKIKITGTNSINNAKMEKSFENIKNLDISDTEMPAWYIEALVGSFPKLQELNLGSYTYDGWDAPEDYVQNISTTAKSSAFGDWVKNLSKLAPKVTLFYDYQIVLRTEMILKEFLEIPNLEVRSLNIKVEGVQVNALQNFIEIKGKHLQKLEIPDAQLLNEKHLELINNNCIKLKELKFCFNESSNVPVIEKLSNLCNLTELVFAGPEPEPESEPFEFNFTGKVLQFKEMRSLIISNVKLDSNLVSFKNLLESCTFLTELSLNDCFINSEGLKIVYSSCKALESLHLNCNEQITDNCLFFSNDNLSINDLKCIESLNLNNCCNITNQSLKKLKYSEIFKLGLREITQISVEGITELCKNCPSITHLDLNGCASIDDDCVEIITKNLHQLQDIDLCGTKTTSKCFEFITENCKEIKNVNISYQPPKDSKAAEILLQKRILHFLSALAMNNICERLVIPDLGEI</sequence>
<evidence type="ECO:0000313" key="3">
    <source>
        <dbReference type="EMBL" id="SSX31315.1"/>
    </source>
</evidence>
<accession>A0A336MNN6</accession>
<dbReference type="Pfam" id="PF13516">
    <property type="entry name" value="LRR_6"/>
    <property type="match status" value="2"/>
</dbReference>
<dbReference type="PANTHER" id="PTHR13318">
    <property type="entry name" value="PARTNER OF PAIRED, ISOFORM B-RELATED"/>
    <property type="match status" value="1"/>
</dbReference>
<organism evidence="3">
    <name type="scientific">Culicoides sonorensis</name>
    <name type="common">Biting midge</name>
    <dbReference type="NCBI Taxonomy" id="179676"/>
    <lineage>
        <taxon>Eukaryota</taxon>
        <taxon>Metazoa</taxon>
        <taxon>Ecdysozoa</taxon>
        <taxon>Arthropoda</taxon>
        <taxon>Hexapoda</taxon>
        <taxon>Insecta</taxon>
        <taxon>Pterygota</taxon>
        <taxon>Neoptera</taxon>
        <taxon>Endopterygota</taxon>
        <taxon>Diptera</taxon>
        <taxon>Nematocera</taxon>
        <taxon>Chironomoidea</taxon>
        <taxon>Ceratopogonidae</taxon>
        <taxon>Ceratopogoninae</taxon>
        <taxon>Culicoides</taxon>
        <taxon>Monoculicoides</taxon>
    </lineage>
</organism>
<evidence type="ECO:0000256" key="1">
    <source>
        <dbReference type="ARBA" id="ARBA00022786"/>
    </source>
</evidence>
<dbReference type="Pfam" id="PF12937">
    <property type="entry name" value="F-box-like"/>
    <property type="match status" value="1"/>
</dbReference>
<dbReference type="VEuPathDB" id="VectorBase:CSON003534"/>
<dbReference type="PROSITE" id="PS50181">
    <property type="entry name" value="FBOX"/>
    <property type="match status" value="1"/>
</dbReference>
<dbReference type="Gene3D" id="3.80.10.10">
    <property type="entry name" value="Ribonuclease Inhibitor"/>
    <property type="match status" value="2"/>
</dbReference>
<dbReference type="EMBL" id="UFQT01001654">
    <property type="protein sequence ID" value="SSX31315.1"/>
    <property type="molecule type" value="Genomic_DNA"/>
</dbReference>
<feature type="domain" description="F-box" evidence="2">
    <location>
        <begin position="9"/>
        <end position="55"/>
    </location>
</feature>
<evidence type="ECO:0000259" key="2">
    <source>
        <dbReference type="PROSITE" id="PS50181"/>
    </source>
</evidence>
<reference evidence="3" key="1">
    <citation type="submission" date="2018-07" db="EMBL/GenBank/DDBJ databases">
        <authorList>
            <person name="Quirk P.G."/>
            <person name="Krulwich T.A."/>
        </authorList>
    </citation>
    <scope>NUCLEOTIDE SEQUENCE</scope>
</reference>
<protein>
    <submittedName>
        <fullName evidence="3">CSON003534 protein</fullName>
    </submittedName>
</protein>
<gene>
    <name evidence="3" type="primary">CSON003534</name>
</gene>
<dbReference type="InterPro" id="IPR006553">
    <property type="entry name" value="Leu-rich_rpt_Cys-con_subtyp"/>
</dbReference>
<dbReference type="PANTHER" id="PTHR13318:SF95">
    <property type="entry name" value="F-BOX PROTEIN YLR352W"/>
    <property type="match status" value="1"/>
</dbReference>
<dbReference type="InterPro" id="IPR036047">
    <property type="entry name" value="F-box-like_dom_sf"/>
</dbReference>
<dbReference type="SUPFAM" id="SSF52047">
    <property type="entry name" value="RNI-like"/>
    <property type="match status" value="1"/>
</dbReference>
<name>A0A336MNN6_CULSO</name>
<dbReference type="InterPro" id="IPR032675">
    <property type="entry name" value="LRR_dom_sf"/>
</dbReference>
<dbReference type="SMART" id="SM00367">
    <property type="entry name" value="LRR_CC"/>
    <property type="match status" value="4"/>
</dbReference>
<dbReference type="InterPro" id="IPR001611">
    <property type="entry name" value="Leu-rich_rpt"/>
</dbReference>
<dbReference type="InterPro" id="IPR001810">
    <property type="entry name" value="F-box_dom"/>
</dbReference>
<dbReference type="SMART" id="SM00256">
    <property type="entry name" value="FBOX"/>
    <property type="match status" value="1"/>
</dbReference>
<dbReference type="AlphaFoldDB" id="A0A336MNN6"/>